<evidence type="ECO:0000256" key="1">
    <source>
        <dbReference type="ARBA" id="ARBA00022729"/>
    </source>
</evidence>
<dbReference type="InterPro" id="IPR011055">
    <property type="entry name" value="Dup_hybrid_motif"/>
</dbReference>
<dbReference type="RefSeq" id="WP_131309293.1">
    <property type="nucleotide sequence ID" value="NZ_SJJR01000033.1"/>
</dbReference>
<dbReference type="GO" id="GO:0004222">
    <property type="term" value="F:metalloendopeptidase activity"/>
    <property type="evidence" value="ECO:0007669"/>
    <property type="project" value="TreeGrafter"/>
</dbReference>
<feature type="domain" description="M23ase beta-sheet core" evidence="2">
    <location>
        <begin position="247"/>
        <end position="350"/>
    </location>
</feature>
<keyword evidence="4" id="KW-1185">Reference proteome</keyword>
<dbReference type="PANTHER" id="PTHR21666">
    <property type="entry name" value="PEPTIDASE-RELATED"/>
    <property type="match status" value="1"/>
</dbReference>
<proteinExistence type="predicted"/>
<dbReference type="PANTHER" id="PTHR21666:SF289">
    <property type="entry name" value="L-ALA--D-GLU ENDOPEPTIDASE"/>
    <property type="match status" value="1"/>
</dbReference>
<dbReference type="Proteomes" id="UP000292274">
    <property type="component" value="Unassembled WGS sequence"/>
</dbReference>
<dbReference type="SUPFAM" id="SSF51261">
    <property type="entry name" value="Duplicated hybrid motif"/>
    <property type="match status" value="1"/>
</dbReference>
<dbReference type="Pfam" id="PF01551">
    <property type="entry name" value="Peptidase_M23"/>
    <property type="match status" value="1"/>
</dbReference>
<dbReference type="InterPro" id="IPR050570">
    <property type="entry name" value="Cell_wall_metabolism_enzyme"/>
</dbReference>
<comment type="caution">
    <text evidence="3">The sequence shown here is derived from an EMBL/GenBank/DDBJ whole genome shotgun (WGS) entry which is preliminary data.</text>
</comment>
<evidence type="ECO:0000313" key="3">
    <source>
        <dbReference type="EMBL" id="TCB89430.1"/>
    </source>
</evidence>
<evidence type="ECO:0000259" key="2">
    <source>
        <dbReference type="Pfam" id="PF01551"/>
    </source>
</evidence>
<evidence type="ECO:0000313" key="4">
    <source>
        <dbReference type="Proteomes" id="UP000292274"/>
    </source>
</evidence>
<keyword evidence="1" id="KW-0732">Signal</keyword>
<dbReference type="Gene3D" id="1.10.530.10">
    <property type="match status" value="1"/>
</dbReference>
<dbReference type="CDD" id="cd12797">
    <property type="entry name" value="M23_peptidase"/>
    <property type="match status" value="1"/>
</dbReference>
<accession>A0A4R0FZ49</accession>
<dbReference type="SUPFAM" id="SSF53955">
    <property type="entry name" value="Lysozyme-like"/>
    <property type="match status" value="1"/>
</dbReference>
<dbReference type="AlphaFoldDB" id="A0A4R0FZ49"/>
<dbReference type="InterPro" id="IPR016047">
    <property type="entry name" value="M23ase_b-sheet_dom"/>
</dbReference>
<sequence>MTDTNGLASPTSVRALVLLLTGVVAIAAGLVAFVASGAAALLAASPALVAAPASGPLNADAIPPHARYLAPWVVRAGSICPQITPPMIAAQIDLESSWRADAVADNPPERGGPAIGIAQFQRGTWASWGDDYDDDGRNGPDDPEDAIYAMGRLMCDLVAWASRNITANVLKGDPLDIAWAGYFCGRGCIASAGGVPAAGKAHDYPHQVRSRIGKYTLEAGGTGAWRLPLPADSYQFVSRFRPPSRPSHDGVDLAAATGTPIYAAAAGVVLAARCDSAYCDRPGNPNLSGCGLLVNINHGNGIATRYCHAVRLAVSAGEQVQAGQLIGWVGSTGRSSGPHLHFEVHRNAPPLTAANAVDPLSWLDSAGVHIRR</sequence>
<dbReference type="EMBL" id="SJJR01000033">
    <property type="protein sequence ID" value="TCB89430.1"/>
    <property type="molecule type" value="Genomic_DNA"/>
</dbReference>
<gene>
    <name evidence="3" type="ORF">E0H26_27875</name>
</gene>
<protein>
    <recommendedName>
        <fullName evidence="2">M23ase beta-sheet core domain-containing protein</fullName>
    </recommendedName>
</protein>
<dbReference type="OrthoDB" id="9815778at2"/>
<organism evidence="3 4">
    <name type="scientific">Micromonospora zingiberis</name>
    <dbReference type="NCBI Taxonomy" id="2053011"/>
    <lineage>
        <taxon>Bacteria</taxon>
        <taxon>Bacillati</taxon>
        <taxon>Actinomycetota</taxon>
        <taxon>Actinomycetes</taxon>
        <taxon>Micromonosporales</taxon>
        <taxon>Micromonosporaceae</taxon>
        <taxon>Micromonospora</taxon>
    </lineage>
</organism>
<reference evidence="3 4" key="1">
    <citation type="submission" date="2019-02" db="EMBL/GenBank/DDBJ databases">
        <title>Jishengella sp. nov., isolated from a root of Zingiber montanum.</title>
        <authorList>
            <person name="Kuncharoen N."/>
            <person name="Kudo T."/>
            <person name="Masahiro Y."/>
            <person name="Ohkuma M."/>
            <person name="Tanasupawat S."/>
        </authorList>
    </citation>
    <scope>NUCLEOTIDE SEQUENCE [LARGE SCALE GENOMIC DNA]</scope>
    <source>
        <strain evidence="3 4">PLAI 1-1</strain>
    </source>
</reference>
<dbReference type="InterPro" id="IPR023346">
    <property type="entry name" value="Lysozyme-like_dom_sf"/>
</dbReference>
<dbReference type="Gene3D" id="2.70.70.10">
    <property type="entry name" value="Glucose Permease (Domain IIA)"/>
    <property type="match status" value="1"/>
</dbReference>
<name>A0A4R0FZ49_9ACTN</name>